<comment type="caution">
    <text evidence="6">The sequence shown here is derived from an EMBL/GenBank/DDBJ whole genome shotgun (WGS) entry which is preliminary data.</text>
</comment>
<evidence type="ECO:0000256" key="4">
    <source>
        <dbReference type="ARBA" id="ARBA00023136"/>
    </source>
</evidence>
<dbReference type="RefSeq" id="WP_200390140.1">
    <property type="nucleotide sequence ID" value="NZ_JAENIO010000002.1"/>
</dbReference>
<keyword evidence="7" id="KW-1185">Reference proteome</keyword>
<keyword evidence="2 5" id="KW-0812">Transmembrane</keyword>
<dbReference type="Pfam" id="PF02674">
    <property type="entry name" value="Colicin_V"/>
    <property type="match status" value="1"/>
</dbReference>
<feature type="transmembrane region" description="Helical" evidence="5">
    <location>
        <begin position="38"/>
        <end position="55"/>
    </location>
</feature>
<dbReference type="Proteomes" id="UP000604083">
    <property type="component" value="Unassembled WGS sequence"/>
</dbReference>
<gene>
    <name evidence="6" type="ORF">JIN78_01435</name>
</gene>
<evidence type="ECO:0000256" key="1">
    <source>
        <dbReference type="ARBA" id="ARBA00004141"/>
    </source>
</evidence>
<feature type="transmembrane region" description="Helical" evidence="5">
    <location>
        <begin position="75"/>
        <end position="96"/>
    </location>
</feature>
<accession>A0A934RJR9</accession>
<dbReference type="InterPro" id="IPR003825">
    <property type="entry name" value="Colicin-V_CvpA"/>
</dbReference>
<evidence type="ECO:0000256" key="5">
    <source>
        <dbReference type="SAM" id="Phobius"/>
    </source>
</evidence>
<dbReference type="EMBL" id="JAENIO010000002">
    <property type="protein sequence ID" value="MBK1832709.1"/>
    <property type="molecule type" value="Genomic_DNA"/>
</dbReference>
<dbReference type="GO" id="GO:0016020">
    <property type="term" value="C:membrane"/>
    <property type="evidence" value="ECO:0007669"/>
    <property type="project" value="UniProtKB-SubCell"/>
</dbReference>
<reference evidence="6" key="1">
    <citation type="submission" date="2021-01" db="EMBL/GenBank/DDBJ databases">
        <title>Modified the classification status of verrucomicrobia.</title>
        <authorList>
            <person name="Feng X."/>
        </authorList>
    </citation>
    <scope>NUCLEOTIDE SEQUENCE</scope>
    <source>
        <strain evidence="6">KCTC 12986</strain>
    </source>
</reference>
<dbReference type="GO" id="GO:0009403">
    <property type="term" value="P:toxin biosynthetic process"/>
    <property type="evidence" value="ECO:0007669"/>
    <property type="project" value="InterPro"/>
</dbReference>
<organism evidence="6 7">
    <name type="scientific">Roseibacillus ishigakijimensis</name>
    <dbReference type="NCBI Taxonomy" id="454146"/>
    <lineage>
        <taxon>Bacteria</taxon>
        <taxon>Pseudomonadati</taxon>
        <taxon>Verrucomicrobiota</taxon>
        <taxon>Verrucomicrobiia</taxon>
        <taxon>Verrucomicrobiales</taxon>
        <taxon>Verrucomicrobiaceae</taxon>
        <taxon>Roseibacillus</taxon>
    </lineage>
</organism>
<name>A0A934RJR9_9BACT</name>
<keyword evidence="4 5" id="KW-0472">Membrane</keyword>
<comment type="subcellular location">
    <subcellularLocation>
        <location evidence="1">Membrane</location>
        <topology evidence="1">Multi-pass membrane protein</topology>
    </subcellularLocation>
</comment>
<proteinExistence type="predicted"/>
<evidence type="ECO:0000256" key="2">
    <source>
        <dbReference type="ARBA" id="ARBA00022692"/>
    </source>
</evidence>
<evidence type="ECO:0000313" key="6">
    <source>
        <dbReference type="EMBL" id="MBK1832709.1"/>
    </source>
</evidence>
<evidence type="ECO:0000313" key="7">
    <source>
        <dbReference type="Proteomes" id="UP000604083"/>
    </source>
</evidence>
<protein>
    <submittedName>
        <fullName evidence="6">CvpA family protein</fullName>
    </submittedName>
</protein>
<keyword evidence="3 5" id="KW-1133">Transmembrane helix</keyword>
<dbReference type="AlphaFoldDB" id="A0A934RJR9"/>
<evidence type="ECO:0000256" key="3">
    <source>
        <dbReference type="ARBA" id="ARBA00022989"/>
    </source>
</evidence>
<feature type="transmembrane region" description="Helical" evidence="5">
    <location>
        <begin position="108"/>
        <end position="129"/>
    </location>
</feature>
<feature type="transmembrane region" description="Helical" evidence="5">
    <location>
        <begin position="12"/>
        <end position="31"/>
    </location>
</feature>
<sequence>MDFLDQLPFDQTALTIGMVAVVVLFMVISIIKGILRTLFSLLGLAVAVVAFFFGYQQSPPHIEKLVPEAVGWMPLVAGGVCAVLAMMVFQFVLGIFSGKGGDGEERKSGGLLSALFGLVIGALALYGGLSALRYYGGEAELQHLQTYVSKGAEKAENLPFVIKLKQWVDDSPIASWQERFDFFNTAEQRARSNLAKLFMVSGDRQDLAKTLREEDNRDILEIPEVTALTVAADDLRRLCEEGDFQKFFADERVQNLLDRPDLREKLLKLDLEEFFARESEKAK</sequence>